<gene>
    <name evidence="4" type="ORF">AU252_09955</name>
</gene>
<reference evidence="4 5" key="1">
    <citation type="submission" date="2015-12" db="EMBL/GenBank/DDBJ databases">
        <authorList>
            <person name="Shamseldin A."/>
            <person name="Moawad H."/>
            <person name="Abd El-Rahim W.M."/>
            <person name="Sadowsky M.J."/>
        </authorList>
    </citation>
    <scope>NUCLEOTIDE SEQUENCE [LARGE SCALE GENOMIC DNA]</scope>
    <source>
        <strain evidence="4 5">Ar51</strain>
    </source>
</reference>
<dbReference type="Pfam" id="PF22725">
    <property type="entry name" value="GFO_IDH_MocA_C3"/>
    <property type="match status" value="1"/>
</dbReference>
<dbReference type="PANTHER" id="PTHR43249">
    <property type="entry name" value="UDP-N-ACETYL-2-AMINO-2-DEOXY-D-GLUCURONATE OXIDASE"/>
    <property type="match status" value="1"/>
</dbReference>
<evidence type="ECO:0000259" key="3">
    <source>
        <dbReference type="Pfam" id="PF22725"/>
    </source>
</evidence>
<dbReference type="EMBL" id="CP013747">
    <property type="protein sequence ID" value="ALV41434.1"/>
    <property type="molecule type" value="Genomic_DNA"/>
</dbReference>
<dbReference type="InterPro" id="IPR000683">
    <property type="entry name" value="Gfo/Idh/MocA-like_OxRdtase_N"/>
</dbReference>
<protein>
    <submittedName>
        <fullName evidence="4">Oxidoreductase</fullName>
    </submittedName>
</protein>
<accession>A0A0U3Q880</accession>
<dbReference type="SUPFAM" id="SSF51735">
    <property type="entry name" value="NAD(P)-binding Rossmann-fold domains"/>
    <property type="match status" value="1"/>
</dbReference>
<dbReference type="Proteomes" id="UP000065151">
    <property type="component" value="Chromosome"/>
</dbReference>
<dbReference type="Gene3D" id="3.40.50.720">
    <property type="entry name" value="NAD(P)-binding Rossmann-like Domain"/>
    <property type="match status" value="1"/>
</dbReference>
<dbReference type="AlphaFoldDB" id="A0A0U3Q880"/>
<dbReference type="STRING" id="121292.AU252_09955"/>
<dbReference type="GO" id="GO:0000166">
    <property type="term" value="F:nucleotide binding"/>
    <property type="evidence" value="ECO:0007669"/>
    <property type="project" value="InterPro"/>
</dbReference>
<dbReference type="InterPro" id="IPR052515">
    <property type="entry name" value="Gfo/Idh/MocA_Oxidoreductase"/>
</dbReference>
<proteinExistence type="predicted"/>
<evidence type="ECO:0000259" key="2">
    <source>
        <dbReference type="Pfam" id="PF01408"/>
    </source>
</evidence>
<dbReference type="InterPro" id="IPR055170">
    <property type="entry name" value="GFO_IDH_MocA-like_dom"/>
</dbReference>
<feature type="domain" description="Gfo/Idh/MocA-like oxidoreductase N-terminal" evidence="2">
    <location>
        <begin position="4"/>
        <end position="121"/>
    </location>
</feature>
<sequence>MKPIRVAIVGCGAISKTHVRAIQSFPTATITALVAPSGTSSNDLADKIQNENCPRPGTFTTLTEALRADNFDLAVITTPSGLHVELGMQALSAGKHVVIEKPVDTDLSRAKKLEAAAVQAASRGIVASVISQHRFDPASMVVSQATKQGRFGRLASAVASVPWWRSQRYYDSQEWRGTWGTDGGGAFMNQGVHTVDLLLSYFGRPIEIYARTALLAHERIEVEDTAVATVTFANGAVAVLHATTAAYPGLPTRIQIMGSQGSAVIENDRLAYFHCADGTPTAPDMGLLGDENRAARELAEDHMIGASGQDPTVDASGHIRQYDDVIRAIKNGGEPTVTVSDAVMALITIRGIYVSATLNHPVLYGDIAAGKYSGVDVRPGVPGRGSM</sequence>
<organism evidence="4">
    <name type="scientific">Pseudarthrobacter sulfonivorans</name>
    <dbReference type="NCBI Taxonomy" id="121292"/>
    <lineage>
        <taxon>Bacteria</taxon>
        <taxon>Bacillati</taxon>
        <taxon>Actinomycetota</taxon>
        <taxon>Actinomycetes</taxon>
        <taxon>Micrococcales</taxon>
        <taxon>Micrococcaceae</taxon>
        <taxon>Pseudarthrobacter</taxon>
    </lineage>
</organism>
<dbReference type="PANTHER" id="PTHR43249:SF1">
    <property type="entry name" value="D-GLUCOSIDE 3-DEHYDROGENASE"/>
    <property type="match status" value="1"/>
</dbReference>
<evidence type="ECO:0000313" key="4">
    <source>
        <dbReference type="EMBL" id="ALV41434.1"/>
    </source>
</evidence>
<dbReference type="InterPro" id="IPR036291">
    <property type="entry name" value="NAD(P)-bd_dom_sf"/>
</dbReference>
<dbReference type="Pfam" id="PF01408">
    <property type="entry name" value="GFO_IDH_MocA"/>
    <property type="match status" value="1"/>
</dbReference>
<dbReference type="Gene3D" id="3.30.360.10">
    <property type="entry name" value="Dihydrodipicolinate Reductase, domain 2"/>
    <property type="match status" value="1"/>
</dbReference>
<evidence type="ECO:0000256" key="1">
    <source>
        <dbReference type="ARBA" id="ARBA00023027"/>
    </source>
</evidence>
<name>A0A0U3Q880_9MICC</name>
<keyword evidence="1" id="KW-0520">NAD</keyword>
<dbReference type="KEGG" id="psul:AU252_09955"/>
<dbReference type="RefSeq" id="WP_058930577.1">
    <property type="nucleotide sequence ID" value="NZ_CP013747.1"/>
</dbReference>
<feature type="domain" description="GFO/IDH/MocA-like oxidoreductase" evidence="3">
    <location>
        <begin position="143"/>
        <end position="263"/>
    </location>
</feature>
<evidence type="ECO:0000313" key="5">
    <source>
        <dbReference type="Proteomes" id="UP000065151"/>
    </source>
</evidence>
<dbReference type="SUPFAM" id="SSF55347">
    <property type="entry name" value="Glyceraldehyde-3-phosphate dehydrogenase-like, C-terminal domain"/>
    <property type="match status" value="1"/>
</dbReference>